<organism evidence="2 3">
    <name type="scientific">Streptomyces spectabilis</name>
    <dbReference type="NCBI Taxonomy" id="68270"/>
    <lineage>
        <taxon>Bacteria</taxon>
        <taxon>Bacillati</taxon>
        <taxon>Actinomycetota</taxon>
        <taxon>Actinomycetes</taxon>
        <taxon>Kitasatosporales</taxon>
        <taxon>Streptomycetaceae</taxon>
        <taxon>Streptomyces</taxon>
    </lineage>
</organism>
<reference evidence="2 3" key="1">
    <citation type="submission" date="2017-09" db="EMBL/GenBank/DDBJ databases">
        <authorList>
            <person name="Lee N."/>
            <person name="Cho B.-K."/>
        </authorList>
    </citation>
    <scope>NUCLEOTIDE SEQUENCE [LARGE SCALE GENOMIC DNA]</scope>
    <source>
        <strain evidence="2 3">ATCC 27465</strain>
    </source>
</reference>
<name>A0A5P2XH27_STRST</name>
<sequence>MKETALYAGDKPENLLTEFRSWVTQNTSDGRRLAPHITALTLGYGVKGSGAATVSTNYLTYKAPQTQNCLESISEAFAAWWEKEKGVSNVTVTSEDQGSQAEKELTPAS</sequence>
<protein>
    <submittedName>
        <fullName evidence="2">Uncharacterized protein</fullName>
    </submittedName>
</protein>
<evidence type="ECO:0000313" key="3">
    <source>
        <dbReference type="Proteomes" id="UP000326505"/>
    </source>
</evidence>
<feature type="compositionally biased region" description="Polar residues" evidence="1">
    <location>
        <begin position="90"/>
        <end position="100"/>
    </location>
</feature>
<dbReference type="EMBL" id="CP023690">
    <property type="protein sequence ID" value="QEV62465.1"/>
    <property type="molecule type" value="Genomic_DNA"/>
</dbReference>
<evidence type="ECO:0000256" key="1">
    <source>
        <dbReference type="SAM" id="MobiDB-lite"/>
    </source>
</evidence>
<dbReference type="AlphaFoldDB" id="A0A5P2XH27"/>
<gene>
    <name evidence="2" type="ORF">CP982_30160</name>
</gene>
<proteinExistence type="predicted"/>
<feature type="region of interest" description="Disordered" evidence="1">
    <location>
        <begin position="90"/>
        <end position="109"/>
    </location>
</feature>
<accession>A0A5P2XH27</accession>
<evidence type="ECO:0000313" key="2">
    <source>
        <dbReference type="EMBL" id="QEV62465.1"/>
    </source>
</evidence>
<dbReference type="Proteomes" id="UP000326505">
    <property type="component" value="Chromosome"/>
</dbReference>
<dbReference type="KEGG" id="sspb:CP982_30160"/>